<dbReference type="GO" id="GO:0005634">
    <property type="term" value="C:nucleus"/>
    <property type="evidence" value="ECO:0007669"/>
    <property type="project" value="InterPro"/>
</dbReference>
<evidence type="ECO:0000259" key="13">
    <source>
        <dbReference type="PROSITE" id="PS51414"/>
    </source>
</evidence>
<dbReference type="CDD" id="cd15626">
    <property type="entry name" value="PHD_SP110_140"/>
    <property type="match status" value="1"/>
</dbReference>
<dbReference type="Gene3D" id="3.30.40.10">
    <property type="entry name" value="Zinc/RING finger domain, C3HC4 (zinc finger)"/>
    <property type="match status" value="1"/>
</dbReference>
<feature type="compositionally biased region" description="Polar residues" evidence="9">
    <location>
        <begin position="148"/>
        <end position="157"/>
    </location>
</feature>
<evidence type="ECO:0000256" key="5">
    <source>
        <dbReference type="ARBA" id="ARBA00023117"/>
    </source>
</evidence>
<dbReference type="SMART" id="SM00297">
    <property type="entry name" value="BROMO"/>
    <property type="match status" value="1"/>
</dbReference>
<dbReference type="InterPro" id="IPR001965">
    <property type="entry name" value="Znf_PHD"/>
</dbReference>
<evidence type="ECO:0000256" key="2">
    <source>
        <dbReference type="ARBA" id="ARBA00022723"/>
    </source>
</evidence>
<feature type="compositionally biased region" description="Polar residues" evidence="9">
    <location>
        <begin position="329"/>
        <end position="351"/>
    </location>
</feature>
<evidence type="ECO:0000313" key="14">
    <source>
        <dbReference type="Proteomes" id="UP000248484"/>
    </source>
</evidence>
<evidence type="ECO:0000259" key="12">
    <source>
        <dbReference type="PROSITE" id="PS50864"/>
    </source>
</evidence>
<reference evidence="15" key="1">
    <citation type="submission" date="2025-08" db="UniProtKB">
        <authorList>
            <consortium name="RefSeq"/>
        </authorList>
    </citation>
    <scope>IDENTIFICATION</scope>
    <source>
        <tissue evidence="15">Muscle</tissue>
    </source>
</reference>
<feature type="region of interest" description="Disordered" evidence="9">
    <location>
        <begin position="189"/>
        <end position="222"/>
    </location>
</feature>
<dbReference type="Pfam" id="PF00439">
    <property type="entry name" value="Bromodomain"/>
    <property type="match status" value="1"/>
</dbReference>
<name>A0A2Y9SWW9_PHYMC</name>
<keyword evidence="1" id="KW-0597">Phosphoprotein</keyword>
<dbReference type="SUPFAM" id="SSF57903">
    <property type="entry name" value="FYVE/PHD zinc finger"/>
    <property type="match status" value="1"/>
</dbReference>
<keyword evidence="6" id="KW-0238">DNA-binding</keyword>
<dbReference type="InterPro" id="IPR010919">
    <property type="entry name" value="SAND-like_dom_sf"/>
</dbReference>
<sequence length="662" mass="75947">MAGGGSVLSSRLATENQNTDDTLIFETVFRHFKRHKVEISTAIKKTFPFLEGLRDRELITNRMYEDCQDSCRNLVPVSRVVYNVLNELEKTFDMSLLDALFSEVNRQEYPDLNHIYESFRKVIQEKIHHEESNGEEREERPTLPLSLEQGTWENSCQGRRESSSYDGTTSPENGLLDHLCETEEINAKRKDTTSDQNDALESQQANEQFAQESEPAEAKLPNHGLQINSCSVLLVDIKKEKPCFNPEVERQTQARTDCNQASDVIVISSEDSAESSDGDESPEPSTSAPRKASDPWDIDNTSICSISSRKRRISSGDTSELSNEDEPQETSSSVLRNGSDTTDIGSDSTLGKHSEKRRRKTVNTGPLKRGRKRGPRIPKETNMDFQLPELPVTCGEAKGILYKEKMNKGTSEKCIQNAYGKWFTLREFEIEGNHEASKNWKLSVRCCGWPLKTLIQRKFLPNPSRKRKKPENSNECEVCHRKTALFSCNTCSRFFHEKCHIPPKGADRNPWSCIFCKIKVLQERCPESQPCHQESEVLKKLMLPEEKLKCEFLLLKVYCSPKSSFFASEPYYTSQGPEEPMWLNKIKKNLTMNIYHQVQGFVQDMRLIFQNYRTLYKNKKSINLGLQLEAEFENDFKNIFGIHEISTNSNRFEPISYNVARF</sequence>
<dbReference type="Gene3D" id="3.10.390.10">
    <property type="entry name" value="SAND domain-like"/>
    <property type="match status" value="1"/>
</dbReference>
<dbReference type="Pfam" id="PF03172">
    <property type="entry name" value="HSR"/>
    <property type="match status" value="1"/>
</dbReference>
<dbReference type="InterPro" id="IPR000770">
    <property type="entry name" value="SAND_dom"/>
</dbReference>
<evidence type="ECO:0000256" key="9">
    <source>
        <dbReference type="SAM" id="MobiDB-lite"/>
    </source>
</evidence>
<feature type="region of interest" description="Disordered" evidence="9">
    <location>
        <begin position="269"/>
        <end position="381"/>
    </location>
</feature>
<evidence type="ECO:0000256" key="3">
    <source>
        <dbReference type="ARBA" id="ARBA00022771"/>
    </source>
</evidence>
<dbReference type="InterPro" id="IPR019786">
    <property type="entry name" value="Zinc_finger_PHD-type_CS"/>
</dbReference>
<dbReference type="KEGG" id="pcad:102975050"/>
<dbReference type="GO" id="GO:0000981">
    <property type="term" value="F:DNA-binding transcription factor activity, RNA polymerase II-specific"/>
    <property type="evidence" value="ECO:0007669"/>
    <property type="project" value="TreeGrafter"/>
</dbReference>
<accession>A0A2Y9SWW9</accession>
<dbReference type="AlphaFoldDB" id="A0A2Y9SWW9"/>
<dbReference type="SUPFAM" id="SSF47370">
    <property type="entry name" value="Bromodomain"/>
    <property type="match status" value="1"/>
</dbReference>
<dbReference type="OrthoDB" id="9536595at2759"/>
<organism evidence="14 15">
    <name type="scientific">Physeter macrocephalus</name>
    <name type="common">Sperm whale</name>
    <name type="synonym">Physeter catodon</name>
    <dbReference type="NCBI Taxonomy" id="9755"/>
    <lineage>
        <taxon>Eukaryota</taxon>
        <taxon>Metazoa</taxon>
        <taxon>Chordata</taxon>
        <taxon>Craniata</taxon>
        <taxon>Vertebrata</taxon>
        <taxon>Euteleostomi</taxon>
        <taxon>Mammalia</taxon>
        <taxon>Eutheria</taxon>
        <taxon>Laurasiatheria</taxon>
        <taxon>Artiodactyla</taxon>
        <taxon>Whippomorpha</taxon>
        <taxon>Cetacea</taxon>
        <taxon>Odontoceti</taxon>
        <taxon>Physeteridae</taxon>
        <taxon>Physeter</taxon>
    </lineage>
</organism>
<dbReference type="PROSITE" id="PS50864">
    <property type="entry name" value="SAND"/>
    <property type="match status" value="1"/>
</dbReference>
<dbReference type="Proteomes" id="UP000248484">
    <property type="component" value="Chromosome 2"/>
</dbReference>
<dbReference type="RefSeq" id="XP_023980264.1">
    <property type="nucleotide sequence ID" value="XM_024124496.3"/>
</dbReference>
<dbReference type="InterPro" id="IPR043563">
    <property type="entry name" value="Sp110/Sp140/Sp140L-like"/>
</dbReference>
<dbReference type="InterPro" id="IPR004865">
    <property type="entry name" value="HSR_dom"/>
</dbReference>
<evidence type="ECO:0000313" key="15">
    <source>
        <dbReference type="RefSeq" id="XP_023980264.1"/>
    </source>
</evidence>
<dbReference type="InterPro" id="IPR036427">
    <property type="entry name" value="Bromodomain-like_sf"/>
</dbReference>
<feature type="region of interest" description="Disordered" evidence="9">
    <location>
        <begin position="129"/>
        <end position="175"/>
    </location>
</feature>
<feature type="domain" description="HSR" evidence="13">
    <location>
        <begin position="8"/>
        <end position="124"/>
    </location>
</feature>
<keyword evidence="2" id="KW-0479">Metal-binding</keyword>
<feature type="compositionally biased region" description="Acidic residues" evidence="9">
    <location>
        <begin position="271"/>
        <end position="282"/>
    </location>
</feature>
<proteinExistence type="predicted"/>
<evidence type="ECO:0000259" key="11">
    <source>
        <dbReference type="PROSITE" id="PS50016"/>
    </source>
</evidence>
<dbReference type="FunFam" id="1.20.920.10:FF:000028">
    <property type="entry name" value="Nuclear autoantigen Sp-100"/>
    <property type="match status" value="1"/>
</dbReference>
<dbReference type="SMART" id="SM00258">
    <property type="entry name" value="SAND"/>
    <property type="match status" value="1"/>
</dbReference>
<keyword evidence="14" id="KW-1185">Reference proteome</keyword>
<dbReference type="PANTHER" id="PTHR46386:SF1">
    <property type="entry name" value="NUCLEAR BODY PROTEIN SP140-LIKE PROTEIN"/>
    <property type="match status" value="1"/>
</dbReference>
<dbReference type="InterPro" id="IPR019787">
    <property type="entry name" value="Znf_PHD-finger"/>
</dbReference>
<feature type="domain" description="PHD-type" evidence="11">
    <location>
        <begin position="473"/>
        <end position="519"/>
    </location>
</feature>
<dbReference type="GO" id="GO:0003677">
    <property type="term" value="F:DNA binding"/>
    <property type="evidence" value="ECO:0007669"/>
    <property type="project" value="UniProtKB-KW"/>
</dbReference>
<evidence type="ECO:0000256" key="4">
    <source>
        <dbReference type="ARBA" id="ARBA00022833"/>
    </source>
</evidence>
<evidence type="ECO:0000259" key="10">
    <source>
        <dbReference type="PROSITE" id="PS50014"/>
    </source>
</evidence>
<evidence type="ECO:0000256" key="6">
    <source>
        <dbReference type="ARBA" id="ARBA00023125"/>
    </source>
</evidence>
<dbReference type="InterPro" id="IPR011011">
    <property type="entry name" value="Znf_FYVE_PHD"/>
</dbReference>
<dbReference type="PROSITE" id="PS50014">
    <property type="entry name" value="BROMODOMAIN_2"/>
    <property type="match status" value="1"/>
</dbReference>
<dbReference type="SMART" id="SM00249">
    <property type="entry name" value="PHD"/>
    <property type="match status" value="1"/>
</dbReference>
<dbReference type="Gene3D" id="1.20.920.10">
    <property type="entry name" value="Bromodomain-like"/>
    <property type="match status" value="1"/>
</dbReference>
<dbReference type="PROSITE" id="PS50016">
    <property type="entry name" value="ZF_PHD_2"/>
    <property type="match status" value="1"/>
</dbReference>
<dbReference type="InParanoid" id="A0A2Y9SWW9"/>
<feature type="domain" description="SAND" evidence="12">
    <location>
        <begin position="380"/>
        <end position="461"/>
    </location>
</feature>
<dbReference type="InterPro" id="IPR001487">
    <property type="entry name" value="Bromodomain"/>
</dbReference>
<dbReference type="GeneID" id="102975050"/>
<feature type="compositionally biased region" description="Basic and acidic residues" evidence="9">
    <location>
        <begin position="129"/>
        <end position="141"/>
    </location>
</feature>
<gene>
    <name evidence="15" type="primary">SP100</name>
</gene>
<keyword evidence="5 7" id="KW-0103">Bromodomain</keyword>
<evidence type="ECO:0000256" key="7">
    <source>
        <dbReference type="PROSITE-ProRule" id="PRU00035"/>
    </source>
</evidence>
<dbReference type="STRING" id="9755.ENSPCTP00005022855"/>
<dbReference type="PROSITE" id="PS01359">
    <property type="entry name" value="ZF_PHD_1"/>
    <property type="match status" value="1"/>
</dbReference>
<dbReference type="InterPro" id="IPR013083">
    <property type="entry name" value="Znf_RING/FYVE/PHD"/>
</dbReference>
<evidence type="ECO:0000256" key="8">
    <source>
        <dbReference type="PROSITE-ProRule" id="PRU00146"/>
    </source>
</evidence>
<dbReference type="PROSITE" id="PS51414">
    <property type="entry name" value="HSR"/>
    <property type="match status" value="1"/>
</dbReference>
<feature type="domain" description="Bromo" evidence="10">
    <location>
        <begin position="578"/>
        <end position="623"/>
    </location>
</feature>
<keyword evidence="4" id="KW-0862">Zinc</keyword>
<dbReference type="GO" id="GO:0008270">
    <property type="term" value="F:zinc ion binding"/>
    <property type="evidence" value="ECO:0007669"/>
    <property type="project" value="UniProtKB-KW"/>
</dbReference>
<dbReference type="PANTHER" id="PTHR46386">
    <property type="entry name" value="NUCLEAR BODY PROTEIN SP140"/>
    <property type="match status" value="1"/>
</dbReference>
<keyword evidence="3 8" id="KW-0863">Zinc-finger</keyword>
<dbReference type="Pfam" id="PF01342">
    <property type="entry name" value="SAND"/>
    <property type="match status" value="1"/>
</dbReference>
<dbReference type="CTD" id="6672"/>
<protein>
    <submittedName>
        <fullName evidence="15">Nuclear autoantigen Sp-100 isoform X1</fullName>
    </submittedName>
</protein>
<feature type="compositionally biased region" description="Polar residues" evidence="9">
    <location>
        <begin position="194"/>
        <end position="211"/>
    </location>
</feature>
<evidence type="ECO:0000256" key="1">
    <source>
        <dbReference type="ARBA" id="ARBA00022553"/>
    </source>
</evidence>
<dbReference type="SUPFAM" id="SSF63763">
    <property type="entry name" value="SAND domain-like"/>
    <property type="match status" value="1"/>
</dbReference>